<keyword evidence="7 12" id="KW-0472">Membrane</keyword>
<dbReference type="GO" id="GO:0005524">
    <property type="term" value="F:ATP binding"/>
    <property type="evidence" value="ECO:0007669"/>
    <property type="project" value="UniProtKB-KW"/>
</dbReference>
<dbReference type="OrthoDB" id="9770415at2"/>
<evidence type="ECO:0000313" key="16">
    <source>
        <dbReference type="Proteomes" id="UP000245433"/>
    </source>
</evidence>
<dbReference type="InterPro" id="IPR017871">
    <property type="entry name" value="ABC_transporter-like_CS"/>
</dbReference>
<dbReference type="InterPro" id="IPR039421">
    <property type="entry name" value="Type_1_exporter"/>
</dbReference>
<proteinExistence type="inferred from homology"/>
<evidence type="ECO:0000256" key="6">
    <source>
        <dbReference type="ARBA" id="ARBA00022989"/>
    </source>
</evidence>
<dbReference type="FunFam" id="3.40.50.300:FF:000218">
    <property type="entry name" value="Multidrug ABC transporter ATP-binding protein"/>
    <property type="match status" value="1"/>
</dbReference>
<dbReference type="InterPro" id="IPR036640">
    <property type="entry name" value="ABC1_TM_sf"/>
</dbReference>
<dbReference type="PROSITE" id="PS50929">
    <property type="entry name" value="ABC_TM1F"/>
    <property type="match status" value="1"/>
</dbReference>
<sequence>MNTATKTPKTREKFNFKRFVNLVQQTKPKYWQLWLGLGLSLLSTAAQLLVPKTAQSMVNNFVKGIDPVLITALLILFLGSALISALSGVLLGSFGENVVANLRKLLWHRILRFPVSYFDDVKTGTMTSRLVNDSDQIKNLLAVSFPSSISSIFQLLGALVIMLLMDWKMTIVMFIAVPVVTLVMRPIMGRARKVGHQRQDELANFSGKAEETLNEIRLVKSSDAEDYEAQSGNKMVDKLYQIGLKEALYDSVAFPLMQMVMMGLFVGVLAYSAHRIAVGTMTVGTMFAFLMYLFQIIGPLNSLARFLTDLSKANGATDRVQDLMEERQEDFVTGHDQAVDDQALEMVDVKFSYDSDQLILKGINMVAKPNTTVAFVGPSGSGKSTIFSLLERYYQPDSGSIKIGDTNITDINLADWRKQIGFVSQDSAIMAGTIRHNLTYGLDGDFSDEELWQVLQLAYADGFVHEMSNGLDTQVGERGVKVSGGQRQRLAIARAFLRDPQILMLDEATASLDSESEAMVQKALAQLMKGRTTLIIAHRLSTIVDADDIYFIDHGEVSGHGSHQELLNTLPLYQEYVQIQFKQ</sequence>
<evidence type="ECO:0000256" key="7">
    <source>
        <dbReference type="ARBA" id="ARBA00023136"/>
    </source>
</evidence>
<gene>
    <name evidence="15" type="ORF">C7384_11033</name>
</gene>
<evidence type="ECO:0000256" key="1">
    <source>
        <dbReference type="ARBA" id="ARBA00004651"/>
    </source>
</evidence>
<dbReference type="PANTHER" id="PTHR43394:SF1">
    <property type="entry name" value="ATP-BINDING CASSETTE SUB-FAMILY B MEMBER 10, MITOCHONDRIAL"/>
    <property type="match status" value="1"/>
</dbReference>
<reference evidence="15 16" key="1">
    <citation type="submission" date="2018-04" db="EMBL/GenBank/DDBJ databases">
        <title>Genomic Encyclopedia of Type Strains, Phase IV (KMG-IV): sequencing the most valuable type-strain genomes for metagenomic binning, comparative biology and taxonomic classification.</title>
        <authorList>
            <person name="Goeker M."/>
        </authorList>
    </citation>
    <scope>NUCLEOTIDE SEQUENCE [LARGE SCALE GENOMIC DNA]</scope>
    <source>
        <strain evidence="15 16">DSM 28795</strain>
    </source>
</reference>
<comment type="subcellular location">
    <subcellularLocation>
        <location evidence="1">Cell membrane</location>
        <topology evidence="1">Multi-pass membrane protein</topology>
    </subcellularLocation>
</comment>
<feature type="transmembrane region" description="Helical" evidence="12">
    <location>
        <begin position="276"/>
        <end position="297"/>
    </location>
</feature>
<dbReference type="SUPFAM" id="SSF90123">
    <property type="entry name" value="ABC transporter transmembrane region"/>
    <property type="match status" value="1"/>
</dbReference>
<dbReference type="EMBL" id="QEKT01000010">
    <property type="protein sequence ID" value="PVY82839.1"/>
    <property type="molecule type" value="Genomic_DNA"/>
</dbReference>
<keyword evidence="3 12" id="KW-0812">Transmembrane</keyword>
<dbReference type="Pfam" id="PF00664">
    <property type="entry name" value="ABC_membrane"/>
    <property type="match status" value="1"/>
</dbReference>
<accession>A0A2U1D5G6</accession>
<feature type="transmembrane region" description="Helical" evidence="12">
    <location>
        <begin position="247"/>
        <end position="270"/>
    </location>
</feature>
<protein>
    <recommendedName>
        <fullName evidence="11">Multidrug resistance ABC transporter ATP-binding and permease protein</fullName>
        <ecNumber evidence="2">7.6.2.2</ecNumber>
    </recommendedName>
</protein>
<comment type="function">
    <text evidence="9">Efflux transporter for a variety of amphiphilic cationic compounds, including antibiotics.</text>
</comment>
<feature type="domain" description="ABC transporter" evidence="13">
    <location>
        <begin position="344"/>
        <end position="579"/>
    </location>
</feature>
<evidence type="ECO:0000256" key="4">
    <source>
        <dbReference type="ARBA" id="ARBA00022741"/>
    </source>
</evidence>
<dbReference type="Gene3D" id="3.40.50.300">
    <property type="entry name" value="P-loop containing nucleotide triphosphate hydrolases"/>
    <property type="match status" value="1"/>
</dbReference>
<dbReference type="PROSITE" id="PS00211">
    <property type="entry name" value="ABC_TRANSPORTER_1"/>
    <property type="match status" value="1"/>
</dbReference>
<evidence type="ECO:0000313" key="15">
    <source>
        <dbReference type="EMBL" id="PVY82839.1"/>
    </source>
</evidence>
<keyword evidence="16" id="KW-1185">Reference proteome</keyword>
<feature type="transmembrane region" description="Helical" evidence="12">
    <location>
        <begin position="171"/>
        <end position="188"/>
    </location>
</feature>
<evidence type="ECO:0000256" key="3">
    <source>
        <dbReference type="ARBA" id="ARBA00022692"/>
    </source>
</evidence>
<name>A0A2U1D5G6_9LACO</name>
<organism evidence="15 16">
    <name type="scientific">Convivina intestini</name>
    <dbReference type="NCBI Taxonomy" id="1505726"/>
    <lineage>
        <taxon>Bacteria</taxon>
        <taxon>Bacillati</taxon>
        <taxon>Bacillota</taxon>
        <taxon>Bacilli</taxon>
        <taxon>Lactobacillales</taxon>
        <taxon>Lactobacillaceae</taxon>
        <taxon>Convivina</taxon>
    </lineage>
</organism>
<evidence type="ECO:0000259" key="13">
    <source>
        <dbReference type="PROSITE" id="PS50893"/>
    </source>
</evidence>
<evidence type="ECO:0000256" key="5">
    <source>
        <dbReference type="ARBA" id="ARBA00022840"/>
    </source>
</evidence>
<feature type="transmembrane region" description="Helical" evidence="12">
    <location>
        <begin position="140"/>
        <end position="165"/>
    </location>
</feature>
<feature type="transmembrane region" description="Helical" evidence="12">
    <location>
        <begin position="70"/>
        <end position="94"/>
    </location>
</feature>
<dbReference type="GO" id="GO:0008559">
    <property type="term" value="F:ABC-type xenobiotic transporter activity"/>
    <property type="evidence" value="ECO:0007669"/>
    <property type="project" value="UniProtKB-EC"/>
</dbReference>
<dbReference type="Gene3D" id="1.20.1560.10">
    <property type="entry name" value="ABC transporter type 1, transmembrane domain"/>
    <property type="match status" value="1"/>
</dbReference>
<dbReference type="InterPro" id="IPR011527">
    <property type="entry name" value="ABC1_TM_dom"/>
</dbReference>
<evidence type="ECO:0000256" key="11">
    <source>
        <dbReference type="ARBA" id="ARBA00072598"/>
    </source>
</evidence>
<dbReference type="GO" id="GO:0015421">
    <property type="term" value="F:ABC-type oligopeptide transporter activity"/>
    <property type="evidence" value="ECO:0007669"/>
    <property type="project" value="TreeGrafter"/>
</dbReference>
<dbReference type="AlphaFoldDB" id="A0A2U1D5G6"/>
<dbReference type="InterPro" id="IPR003593">
    <property type="entry name" value="AAA+_ATPase"/>
</dbReference>
<dbReference type="EC" id="7.6.2.2" evidence="2"/>
<evidence type="ECO:0000256" key="12">
    <source>
        <dbReference type="SAM" id="Phobius"/>
    </source>
</evidence>
<feature type="domain" description="ABC transmembrane type-1" evidence="14">
    <location>
        <begin position="34"/>
        <end position="312"/>
    </location>
</feature>
<dbReference type="GO" id="GO:0016887">
    <property type="term" value="F:ATP hydrolysis activity"/>
    <property type="evidence" value="ECO:0007669"/>
    <property type="project" value="InterPro"/>
</dbReference>
<comment type="similarity">
    <text evidence="10">Belongs to the ABC transporter superfamily. Multidrug exporter LmrA (TC 3.A.1.117.1) family.</text>
</comment>
<evidence type="ECO:0000256" key="2">
    <source>
        <dbReference type="ARBA" id="ARBA00012191"/>
    </source>
</evidence>
<evidence type="ECO:0000256" key="8">
    <source>
        <dbReference type="ARBA" id="ARBA00034018"/>
    </source>
</evidence>
<dbReference type="SMART" id="SM00382">
    <property type="entry name" value="AAA"/>
    <property type="match status" value="1"/>
</dbReference>
<dbReference type="Pfam" id="PF00005">
    <property type="entry name" value="ABC_tran"/>
    <property type="match status" value="1"/>
</dbReference>
<dbReference type="RefSeq" id="WP_089940343.1">
    <property type="nucleotide sequence ID" value="NZ_CAKOEX010000010.1"/>
</dbReference>
<dbReference type="GO" id="GO:0005886">
    <property type="term" value="C:plasma membrane"/>
    <property type="evidence" value="ECO:0007669"/>
    <property type="project" value="UniProtKB-SubCell"/>
</dbReference>
<comment type="caution">
    <text evidence="15">The sequence shown here is derived from an EMBL/GenBank/DDBJ whole genome shotgun (WGS) entry which is preliminary data.</text>
</comment>
<comment type="catalytic activity">
    <reaction evidence="8">
        <text>ATP + H2O + xenobioticSide 1 = ADP + phosphate + xenobioticSide 2.</text>
        <dbReference type="EC" id="7.6.2.2"/>
    </reaction>
</comment>
<dbReference type="CDD" id="cd18551">
    <property type="entry name" value="ABC_6TM_LmrA_like"/>
    <property type="match status" value="1"/>
</dbReference>
<dbReference type="PROSITE" id="PS50893">
    <property type="entry name" value="ABC_TRANSPORTER_2"/>
    <property type="match status" value="1"/>
</dbReference>
<evidence type="ECO:0000259" key="14">
    <source>
        <dbReference type="PROSITE" id="PS50929"/>
    </source>
</evidence>
<dbReference type="Proteomes" id="UP000245433">
    <property type="component" value="Unassembled WGS sequence"/>
</dbReference>
<dbReference type="SUPFAM" id="SSF52540">
    <property type="entry name" value="P-loop containing nucleoside triphosphate hydrolases"/>
    <property type="match status" value="1"/>
</dbReference>
<keyword evidence="4" id="KW-0547">Nucleotide-binding</keyword>
<dbReference type="PANTHER" id="PTHR43394">
    <property type="entry name" value="ATP-DEPENDENT PERMEASE MDL1, MITOCHONDRIAL"/>
    <property type="match status" value="1"/>
</dbReference>
<evidence type="ECO:0000256" key="9">
    <source>
        <dbReference type="ARBA" id="ARBA00059943"/>
    </source>
</evidence>
<evidence type="ECO:0000256" key="10">
    <source>
        <dbReference type="ARBA" id="ARBA00061674"/>
    </source>
</evidence>
<keyword evidence="5 15" id="KW-0067">ATP-binding</keyword>
<dbReference type="InterPro" id="IPR003439">
    <property type="entry name" value="ABC_transporter-like_ATP-bd"/>
</dbReference>
<keyword evidence="6 12" id="KW-1133">Transmembrane helix</keyword>
<dbReference type="InterPro" id="IPR027417">
    <property type="entry name" value="P-loop_NTPase"/>
</dbReference>